<protein>
    <recommendedName>
        <fullName evidence="3">L-amino acid oxidase</fullName>
    </recommendedName>
</protein>
<dbReference type="RefSeq" id="XP_045261883.1">
    <property type="nucleotide sequence ID" value="XM_045413804.1"/>
</dbReference>
<dbReference type="InterPro" id="IPR052058">
    <property type="entry name" value="Alcohol_O-acetyltransferase"/>
</dbReference>
<keyword evidence="2" id="KW-1185">Reference proteome</keyword>
<sequence length="483" mass="52846">MEVDGVFLRYATHAQMKGPNEQRTISREDLGFYHAVIIGAIYERGNGPAIRSPQSLFGPLARCIEQHPFLGVTVGDRHTDKSFYQRVHMVDLNDHIEIKELPISTKLERWNAIEELQRSNLDRPFNHTIPPWRIIILPLSNSETFIAFAWSHMIGDGLSGISLHQSLLEAIRGSSDLASDAPSTVKPPQVALGLPFDTPHRLPISWSFLLGPLVAVFFPKFISDWLGLKAQASTLDEGTWTGSPAAFAGDKSRTKIALRVVESPLVDRALCQAKTHDAKLMGLLHQFIGRGMSKAFGEVNVTNFVSQTAINMRKSVGVPSDEMGEFVSATYLVHPKLTSAGPLSDAEWLAASSSTKSFAETAATLQDQPIGLLRYLPSVRKWLLSKLGQRRDCSHEVSNVGAFEGATRDGEKKPTITHVVFSQPGHVSSAPICFNISSVKQGPLVYTVTWPTGALGIPEAEEDAVVDTICTSIQADFEAIGLM</sequence>
<reference evidence="1" key="1">
    <citation type="journal article" date="2020" name="Phytopathology">
        <title>Genome sequence and comparative analysis of Colletotrichum gloeosporioides isolated from Liriodendron leaves.</title>
        <authorList>
            <person name="Fu F.F."/>
            <person name="Hao Z."/>
            <person name="Wang P."/>
            <person name="Lu Y."/>
            <person name="Xue L.J."/>
            <person name="Wei G."/>
            <person name="Tian Y."/>
            <person name="Baishi H."/>
            <person name="Xu H."/>
            <person name="Shi J."/>
            <person name="Cheng T."/>
            <person name="Wang G."/>
            <person name="Yi Y."/>
            <person name="Chen J."/>
        </authorList>
    </citation>
    <scope>NUCLEOTIDE SEQUENCE</scope>
    <source>
        <strain evidence="1">Lc1</strain>
    </source>
</reference>
<evidence type="ECO:0000313" key="2">
    <source>
        <dbReference type="Proteomes" id="UP000613401"/>
    </source>
</evidence>
<name>A0A8H4CF49_COLGL</name>
<dbReference type="PANTHER" id="PTHR28037:SF1">
    <property type="entry name" value="ALCOHOL O-ACETYLTRANSFERASE 1-RELATED"/>
    <property type="match status" value="1"/>
</dbReference>
<dbReference type="PANTHER" id="PTHR28037">
    <property type="entry name" value="ALCOHOL O-ACETYLTRANSFERASE 1-RELATED"/>
    <property type="match status" value="1"/>
</dbReference>
<dbReference type="Proteomes" id="UP000613401">
    <property type="component" value="Unassembled WGS sequence"/>
</dbReference>
<dbReference type="SUPFAM" id="SSF52777">
    <property type="entry name" value="CoA-dependent acyltransferases"/>
    <property type="match status" value="1"/>
</dbReference>
<evidence type="ECO:0000313" key="1">
    <source>
        <dbReference type="EMBL" id="KAF3802724.1"/>
    </source>
</evidence>
<proteinExistence type="predicted"/>
<comment type="caution">
    <text evidence="1">The sequence shown here is derived from an EMBL/GenBank/DDBJ whole genome shotgun (WGS) entry which is preliminary data.</text>
</comment>
<reference evidence="1" key="2">
    <citation type="submission" date="2020-03" db="EMBL/GenBank/DDBJ databases">
        <authorList>
            <person name="Fu F.-F."/>
            <person name="Chen J."/>
        </authorList>
    </citation>
    <scope>NUCLEOTIDE SEQUENCE</scope>
    <source>
        <strain evidence="1">Lc1</strain>
    </source>
</reference>
<evidence type="ECO:0008006" key="3">
    <source>
        <dbReference type="Google" id="ProtNLM"/>
    </source>
</evidence>
<organism evidence="1 2">
    <name type="scientific">Colletotrichum gloeosporioides</name>
    <name type="common">Anthracnose fungus</name>
    <name type="synonym">Glomerella cingulata</name>
    <dbReference type="NCBI Taxonomy" id="474922"/>
    <lineage>
        <taxon>Eukaryota</taxon>
        <taxon>Fungi</taxon>
        <taxon>Dikarya</taxon>
        <taxon>Ascomycota</taxon>
        <taxon>Pezizomycotina</taxon>
        <taxon>Sordariomycetes</taxon>
        <taxon>Hypocreomycetidae</taxon>
        <taxon>Glomerellales</taxon>
        <taxon>Glomerellaceae</taxon>
        <taxon>Colletotrichum</taxon>
        <taxon>Colletotrichum gloeosporioides species complex</taxon>
    </lineage>
</organism>
<dbReference type="GO" id="GO:0008080">
    <property type="term" value="F:N-acetyltransferase activity"/>
    <property type="evidence" value="ECO:0007669"/>
    <property type="project" value="TreeGrafter"/>
</dbReference>
<dbReference type="Pfam" id="PF07247">
    <property type="entry name" value="AATase"/>
    <property type="match status" value="2"/>
</dbReference>
<dbReference type="Gene3D" id="3.30.559.10">
    <property type="entry name" value="Chloramphenicol acetyltransferase-like domain"/>
    <property type="match status" value="1"/>
</dbReference>
<dbReference type="GeneID" id="69021074"/>
<accession>A0A8H4CF49</accession>
<dbReference type="InterPro" id="IPR023213">
    <property type="entry name" value="CAT-like_dom_sf"/>
</dbReference>
<gene>
    <name evidence="1" type="ORF">GCG54_00013958</name>
</gene>
<dbReference type="EMBL" id="WVTB01000060">
    <property type="protein sequence ID" value="KAF3802724.1"/>
    <property type="molecule type" value="Genomic_DNA"/>
</dbReference>
<dbReference type="InterPro" id="IPR010828">
    <property type="entry name" value="Atf2/Sli1-like"/>
</dbReference>
<dbReference type="AlphaFoldDB" id="A0A8H4CF49"/>